<organism evidence="1">
    <name type="scientific">Pan troglodytes</name>
    <name type="common">Chimpanzee</name>
    <dbReference type="NCBI Taxonomy" id="9598"/>
    <lineage>
        <taxon>Eukaryota</taxon>
        <taxon>Metazoa</taxon>
        <taxon>Chordata</taxon>
        <taxon>Craniata</taxon>
        <taxon>Vertebrata</taxon>
        <taxon>Euteleostomi</taxon>
        <taxon>Mammalia</taxon>
        <taxon>Eutheria</taxon>
        <taxon>Euarchontoglires</taxon>
        <taxon>Primates</taxon>
        <taxon>Haplorrhini</taxon>
        <taxon>Catarrhini</taxon>
        <taxon>Hominidae</taxon>
        <taxon>Pan</taxon>
    </lineage>
</organism>
<comment type="caution">
    <text evidence="1">The sequence shown here is derived from an EMBL/GenBank/DDBJ whole genome shotgun (WGS) entry which is preliminary data.</text>
</comment>
<name>A0A2J8QVI9_PANTR</name>
<evidence type="ECO:0000313" key="1">
    <source>
        <dbReference type="EMBL" id="PNJ00297.1"/>
    </source>
</evidence>
<accession>A0A2J8QVI9</accession>
<reference evidence="1" key="1">
    <citation type="submission" date="2017-12" db="EMBL/GenBank/DDBJ databases">
        <title>High-resolution comparative analysis of great ape genomes.</title>
        <authorList>
            <person name="Pollen A."/>
            <person name="Hastie A."/>
            <person name="Hormozdiari F."/>
            <person name="Dougherty M."/>
            <person name="Liu R."/>
            <person name="Chaisson M."/>
            <person name="Hoppe E."/>
            <person name="Hill C."/>
            <person name="Pang A."/>
            <person name="Hillier L."/>
            <person name="Baker C."/>
            <person name="Armstrong J."/>
            <person name="Shendure J."/>
            <person name="Paten B."/>
            <person name="Wilson R."/>
            <person name="Chao H."/>
            <person name="Schneider V."/>
            <person name="Ventura M."/>
            <person name="Kronenberg Z."/>
            <person name="Murali S."/>
            <person name="Gordon D."/>
            <person name="Cantsilieris S."/>
            <person name="Munson K."/>
            <person name="Nelson B."/>
            <person name="Raja A."/>
            <person name="Underwood J."/>
            <person name="Diekhans M."/>
            <person name="Fiddes I."/>
            <person name="Haussler D."/>
            <person name="Eichler E."/>
        </authorList>
    </citation>
    <scope>NUCLEOTIDE SEQUENCE [LARGE SCALE GENOMIC DNA]</scope>
    <source>
        <strain evidence="1">Yerkes chimp pedigree #C0471</strain>
    </source>
</reference>
<sequence>LQGDRDLCSLYTQDLQDQLKRSEAEKLTLVTRVQQLQGLLQNQSLQLQEQEKLLTKKVQRTAFRIRQPQ</sequence>
<protein>
    <submittedName>
        <fullName evidence="1">TRAF3IP3 isoform 2</fullName>
    </submittedName>
</protein>
<proteinExistence type="predicted"/>
<feature type="non-terminal residue" evidence="1">
    <location>
        <position position="1"/>
    </location>
</feature>
<gene>
    <name evidence="1" type="ORF">CK820_G0012739</name>
</gene>
<dbReference type="EMBL" id="NBAG03000011">
    <property type="protein sequence ID" value="PNJ00297.1"/>
    <property type="molecule type" value="Genomic_DNA"/>
</dbReference>
<dbReference type="AlphaFoldDB" id="A0A2J8QVI9"/>